<evidence type="ECO:0000313" key="4">
    <source>
        <dbReference type="Proteomes" id="UP000838412"/>
    </source>
</evidence>
<gene>
    <name evidence="3" type="primary">Hypp635</name>
    <name evidence="3" type="ORF">BLAG_LOCUS2033</name>
</gene>
<dbReference type="AlphaFoldDB" id="A0A8J9VFC6"/>
<dbReference type="EMBL" id="OV696686">
    <property type="protein sequence ID" value="CAH1233191.1"/>
    <property type="molecule type" value="Genomic_DNA"/>
</dbReference>
<dbReference type="Proteomes" id="UP000838412">
    <property type="component" value="Chromosome 1"/>
</dbReference>
<evidence type="ECO:0000256" key="1">
    <source>
        <dbReference type="SAM" id="Coils"/>
    </source>
</evidence>
<dbReference type="OrthoDB" id="6128751at2759"/>
<feature type="compositionally biased region" description="Polar residues" evidence="2">
    <location>
        <begin position="24"/>
        <end position="37"/>
    </location>
</feature>
<keyword evidence="1" id="KW-0175">Coiled coil</keyword>
<protein>
    <submittedName>
        <fullName evidence="3">Hypp635 protein</fullName>
    </submittedName>
</protein>
<proteinExistence type="predicted"/>
<feature type="region of interest" description="Disordered" evidence="2">
    <location>
        <begin position="254"/>
        <end position="295"/>
    </location>
</feature>
<name>A0A8J9VFC6_BRALA</name>
<sequence length="341" mass="37869">MSRRGFSYPPDDDSPNLRNDDISDASSAESPTENASAVFNGPREGSGQPSSPHGHTGALPPTRVPMTPAPENRREKQTNGRVPTPQTLPMNRSQAHGRLLQQILDNQQEILKRVAKVEHQLEDLQTSKQRREEKQNKPTVPNDVRSLVKEGYDHCVNTGGRAKWNLAKGMKANSVPNDETTKAILGYVQGLMSDYTDKIHTVKAAVDTYFDSKRREEMRTKAGKIEKHQLLPWYPVRLLALLYCTSMKVKHPDEVKEDEVDDVSTGTKPAIGSESGSQKRPSPGNTADKKKVLTRPAPVCVLPPYYLKEELSQPKEQTSTADEAGKSQQAACWFSGSSCYY</sequence>
<feature type="compositionally biased region" description="Polar residues" evidence="2">
    <location>
        <begin position="79"/>
        <end position="91"/>
    </location>
</feature>
<accession>A0A8J9VFC6</accession>
<keyword evidence="4" id="KW-1185">Reference proteome</keyword>
<evidence type="ECO:0000256" key="2">
    <source>
        <dbReference type="SAM" id="MobiDB-lite"/>
    </source>
</evidence>
<feature type="coiled-coil region" evidence="1">
    <location>
        <begin position="107"/>
        <end position="137"/>
    </location>
</feature>
<reference evidence="3" key="1">
    <citation type="submission" date="2022-01" db="EMBL/GenBank/DDBJ databases">
        <authorList>
            <person name="Braso-Vives M."/>
        </authorList>
    </citation>
    <scope>NUCLEOTIDE SEQUENCE</scope>
</reference>
<organism evidence="3 4">
    <name type="scientific">Branchiostoma lanceolatum</name>
    <name type="common">Common lancelet</name>
    <name type="synonym">Amphioxus lanceolatum</name>
    <dbReference type="NCBI Taxonomy" id="7740"/>
    <lineage>
        <taxon>Eukaryota</taxon>
        <taxon>Metazoa</taxon>
        <taxon>Chordata</taxon>
        <taxon>Cephalochordata</taxon>
        <taxon>Leptocardii</taxon>
        <taxon>Amphioxiformes</taxon>
        <taxon>Branchiostomatidae</taxon>
        <taxon>Branchiostoma</taxon>
    </lineage>
</organism>
<feature type="region of interest" description="Disordered" evidence="2">
    <location>
        <begin position="1"/>
        <end position="91"/>
    </location>
</feature>
<evidence type="ECO:0000313" key="3">
    <source>
        <dbReference type="EMBL" id="CAH1233191.1"/>
    </source>
</evidence>
<feature type="compositionally biased region" description="Polar residues" evidence="2">
    <location>
        <begin position="274"/>
        <end position="285"/>
    </location>
</feature>